<dbReference type="Pfam" id="PF21531">
    <property type="entry name" value="Rv2175c_wHTH"/>
    <property type="match status" value="1"/>
</dbReference>
<evidence type="ECO:0000313" key="3">
    <source>
        <dbReference type="EMBL" id="SDM61391.1"/>
    </source>
</evidence>
<dbReference type="GO" id="GO:0003677">
    <property type="term" value="F:DNA binding"/>
    <property type="evidence" value="ECO:0007669"/>
    <property type="project" value="InterPro"/>
</dbReference>
<reference evidence="4" key="1">
    <citation type="submission" date="2016-10" db="EMBL/GenBank/DDBJ databases">
        <authorList>
            <person name="Varghese N."/>
            <person name="Submissions S."/>
        </authorList>
    </citation>
    <scope>NUCLEOTIDE SEQUENCE [LARGE SCALE GENOMIC DNA]</scope>
    <source>
        <strain evidence="4">DSM 45419</strain>
    </source>
</reference>
<protein>
    <submittedName>
        <fullName evidence="3">DNA binding domain-containing protein, excisionase family</fullName>
    </submittedName>
</protein>
<dbReference type="RefSeq" id="WP_091219408.1">
    <property type="nucleotide sequence ID" value="NZ_FNHE01000007.1"/>
</dbReference>
<dbReference type="InterPro" id="IPR048576">
    <property type="entry name" value="Rv2175c_wHTH"/>
</dbReference>
<organism evidence="3 4">
    <name type="scientific">Geodermatophilus siccatus</name>
    <dbReference type="NCBI Taxonomy" id="1137991"/>
    <lineage>
        <taxon>Bacteria</taxon>
        <taxon>Bacillati</taxon>
        <taxon>Actinomycetota</taxon>
        <taxon>Actinomycetes</taxon>
        <taxon>Geodermatophilales</taxon>
        <taxon>Geodermatophilaceae</taxon>
        <taxon>Geodermatophilus</taxon>
    </lineage>
</organism>
<feature type="domain" description="DNA-binding protein Rv2175c wHTH" evidence="2">
    <location>
        <begin position="2"/>
        <end position="45"/>
    </location>
</feature>
<evidence type="ECO:0000313" key="4">
    <source>
        <dbReference type="Proteomes" id="UP000198680"/>
    </source>
</evidence>
<dbReference type="InterPro" id="IPR041098">
    <property type="entry name" value="Rv2175c_C"/>
</dbReference>
<sequence>METLTPAEVAAVLGVSPNRVRQLLREHKLMAVPGSGNSRIPADFLQDGAVLKHLPGLITVLKDGGFSDAEVFEWLFRADDTLPGTPVEALRSDRHTEVTRRAQALAF</sequence>
<keyword evidence="4" id="KW-1185">Reference proteome</keyword>
<dbReference type="EMBL" id="FNHE01000007">
    <property type="protein sequence ID" value="SDM61391.1"/>
    <property type="molecule type" value="Genomic_DNA"/>
</dbReference>
<dbReference type="Pfam" id="PF18367">
    <property type="entry name" value="Rv2175c_C"/>
    <property type="match status" value="1"/>
</dbReference>
<dbReference type="OrthoDB" id="3784042at2"/>
<evidence type="ECO:0000259" key="2">
    <source>
        <dbReference type="Pfam" id="PF21531"/>
    </source>
</evidence>
<name>A0A1G9UNA9_9ACTN</name>
<feature type="domain" description="Rv2175c C-terminal" evidence="1">
    <location>
        <begin position="52"/>
        <end position="106"/>
    </location>
</feature>
<accession>A0A1G9UNA9</accession>
<proteinExistence type="predicted"/>
<dbReference type="Proteomes" id="UP000198680">
    <property type="component" value="Unassembled WGS sequence"/>
</dbReference>
<dbReference type="AlphaFoldDB" id="A0A1G9UNA9"/>
<evidence type="ECO:0000259" key="1">
    <source>
        <dbReference type="Pfam" id="PF18367"/>
    </source>
</evidence>
<dbReference type="STRING" id="1137991.SAMN05660642_02869"/>
<gene>
    <name evidence="3" type="ORF">SAMN05660642_02869</name>
</gene>